<dbReference type="Proteomes" id="UP001187315">
    <property type="component" value="Unassembled WGS sequence"/>
</dbReference>
<feature type="region of interest" description="Disordered" evidence="10">
    <location>
        <begin position="21"/>
        <end position="180"/>
    </location>
</feature>
<evidence type="ECO:0000256" key="9">
    <source>
        <dbReference type="SAM" id="Coils"/>
    </source>
</evidence>
<sequence length="1489" mass="168183">MAYRLTQEELDQQFEQFLKESVSDDSADLGSSSKCPSVLDNLGKAPHQQQEKTRQTSVPWWQEDEDSETQGKVPSKPVPKPRSKTLDNIRHQGKLHLPNQEPSHSTDRLQSSEHISAKPEPQSSKISSASEGRSASDDEALTGSSGTKPDMAEDSHSSADTASENTPIENTESDSWNSSNALGKTFRKSLRKSQTIQEVDEDQAKVQCFRDEHSGEAVMFSRDSLEPEDSLKIYGSTQSAAAALGLQTLNEEMEQAIVLASESVTDESRLNKNQESFSLGLASPQREDDVSLTKQNQSVDEERDLGSVKDTSASPAYSDDFEDEASDKEPEEKKPERRGMLAKVSLHDSLNSTDGAPVPLLCNDAGEKTEYPDSRMAQAPGPGTTGLSYGQSGASDMEALQEAYRQITHSVGKCEEQEAERIRSPSSLSTPECLKRTTQHGSTTESDLPTAEELMRAIGPDSGITIGLCLDALREAAVDKKDEILDSGSHITRANAKHAPLALREADNENPEAMEPYQTLSHHRHWSITDQVKRLMQEQDYFREVPPVASGRAKKSQVPCRSIPTASGKASVPSVKNKKADIKPLLKASTSTRPNGLAKPPSPLTQRKHQNQTSKKMSSLSQTHIVKGPESSFKVSNELVASIQSIATFLQDRIEADSPNSGCTEQSNQQAKQGKRETEKGGAEARGNDLPLEYSSLERIHLQLAQKESEFLLREKQLQQNHSEEISALKQENYMLQSKLHSAEETIKKHRWSFVEASDSGKDENLRLIERELKEQETLIQGYHVENEKLYLQMKALQAQSKQNEEAMFAENQKLLTELAITKEQLNKSSKEKTMGNIGNACNVHGCNVAELLAELQTAQKRESQLQEEIRRLKQEKQALHVDLQMVKKERDLAKAQVISNSGDKGFELKLLEERHKEEVAALKKRLQWYAENQELLDKDAARLRSANAETQRLTEQVEKLKMEVAKQANQQQKKVKERSAEARRVQDLERQVKEMEEVLRRRHPNSLPALMFAAAAADGETGGENLSAARQPSYSAALLERRIHRLEAELENRDEEGKRSLRAMEQHFQRIKLQYEQQISDLEQQIAVQGSGCHNCSSKKSETQSHTVEELEQPKELPQSEVNTLTSNVGTLKEQPQQLHFSAEHEKPSRHQRQTEAAHITRMERLNQELATKSRTIQELKRTVERLQRERKSMLFSPKYQSSRALSKQTGKEQSLVPVETFPSTQDERDYQPGVFSGSHISEVQQENERLRVKQEQLEYQWLEERTSLQAAAKQAHVELQRAQEQNLEQLDLLKADHQREIERLVASHALEHSSSKVAELTNQVKSQEVMVLHLREQLKELQRNKEALALSKLREETLQNQLTKLLEELKQAKEAHSPELRHFASLEHKIHNMEVRYNQREQELQQMITQTRLVVEQEQQAEVTRWKRLAQGKSSELEAFRQELDSILDVLRELQKQVSGIPANLSPDCCSDDRLQIHCDIEKELIE</sequence>
<feature type="coiled-coil region" evidence="9">
    <location>
        <begin position="1242"/>
        <end position="1412"/>
    </location>
</feature>
<gene>
    <name evidence="11" type="ORF">Q7C36_006483</name>
</gene>
<evidence type="ECO:0000256" key="4">
    <source>
        <dbReference type="ARBA" id="ARBA00022490"/>
    </source>
</evidence>
<feature type="region of interest" description="Disordered" evidence="10">
    <location>
        <begin position="265"/>
        <end position="394"/>
    </location>
</feature>
<feature type="coiled-coil region" evidence="9">
    <location>
        <begin position="1164"/>
        <end position="1198"/>
    </location>
</feature>
<evidence type="ECO:0000256" key="7">
    <source>
        <dbReference type="ARBA" id="ARBA00023054"/>
    </source>
</evidence>
<comment type="caution">
    <text evidence="11">The sequence shown here is derived from an EMBL/GenBank/DDBJ whole genome shotgun (WGS) entry which is preliminary data.</text>
</comment>
<feature type="compositionally biased region" description="Polar residues" evidence="10">
    <location>
        <begin position="121"/>
        <end position="133"/>
    </location>
</feature>
<evidence type="ECO:0000256" key="2">
    <source>
        <dbReference type="ARBA" id="ARBA00009485"/>
    </source>
</evidence>
<feature type="coiled-coil region" evidence="9">
    <location>
        <begin position="712"/>
        <end position="746"/>
    </location>
</feature>
<dbReference type="GO" id="GO:0005654">
    <property type="term" value="C:nucleoplasm"/>
    <property type="evidence" value="ECO:0007669"/>
    <property type="project" value="TreeGrafter"/>
</dbReference>
<feature type="compositionally biased region" description="Polar residues" evidence="10">
    <location>
        <begin position="385"/>
        <end position="394"/>
    </location>
</feature>
<dbReference type="EMBL" id="JAVHJS010000006">
    <property type="protein sequence ID" value="KAK2854614.1"/>
    <property type="molecule type" value="Genomic_DNA"/>
</dbReference>
<evidence type="ECO:0000256" key="10">
    <source>
        <dbReference type="SAM" id="MobiDB-lite"/>
    </source>
</evidence>
<feature type="compositionally biased region" description="Polar residues" evidence="10">
    <location>
        <begin position="158"/>
        <end position="180"/>
    </location>
</feature>
<feature type="compositionally biased region" description="Basic and acidic residues" evidence="10">
    <location>
        <begin position="327"/>
        <end position="339"/>
    </location>
</feature>
<organism evidence="11 12">
    <name type="scientific">Tachysurus vachellii</name>
    <name type="common">Darkbarbel catfish</name>
    <name type="synonym">Pelteobagrus vachellii</name>
    <dbReference type="NCBI Taxonomy" id="175792"/>
    <lineage>
        <taxon>Eukaryota</taxon>
        <taxon>Metazoa</taxon>
        <taxon>Chordata</taxon>
        <taxon>Craniata</taxon>
        <taxon>Vertebrata</taxon>
        <taxon>Euteleostomi</taxon>
        <taxon>Actinopterygii</taxon>
        <taxon>Neopterygii</taxon>
        <taxon>Teleostei</taxon>
        <taxon>Ostariophysi</taxon>
        <taxon>Siluriformes</taxon>
        <taxon>Bagridae</taxon>
        <taxon>Tachysurus</taxon>
    </lineage>
</organism>
<feature type="region of interest" description="Disordered" evidence="10">
    <location>
        <begin position="657"/>
        <end position="689"/>
    </location>
</feature>
<feature type="region of interest" description="Disordered" evidence="10">
    <location>
        <begin position="415"/>
        <end position="448"/>
    </location>
</feature>
<name>A0AA88SZJ8_TACVA</name>
<dbReference type="PANTHER" id="PTHR34031:SF1">
    <property type="entry name" value="CENTROSOMAL PROTEIN OF 162 KDA"/>
    <property type="match status" value="1"/>
</dbReference>
<dbReference type="InterPro" id="IPR038774">
    <property type="entry name" value="CEP162-like"/>
</dbReference>
<feature type="compositionally biased region" description="Basic and acidic residues" evidence="10">
    <location>
        <begin position="674"/>
        <end position="687"/>
    </location>
</feature>
<keyword evidence="4" id="KW-0963">Cytoplasm</keyword>
<accession>A0AA88SZJ8</accession>
<evidence type="ECO:0000313" key="11">
    <source>
        <dbReference type="EMBL" id="KAK2854614.1"/>
    </source>
</evidence>
<feature type="compositionally biased region" description="Basic and acidic residues" evidence="10">
    <location>
        <begin position="1100"/>
        <end position="1116"/>
    </location>
</feature>
<feature type="compositionally biased region" description="Basic and acidic residues" evidence="10">
    <location>
        <begin position="104"/>
        <end position="117"/>
    </location>
</feature>
<comment type="subcellular location">
    <subcellularLocation>
        <location evidence="1">Cytoplasm</location>
        <location evidence="1">Cytoskeleton</location>
        <location evidence="1">Microtubule organizing center</location>
        <location evidence="1">Centrosome</location>
        <location evidence="1">Centriole</location>
    </subcellularLocation>
</comment>
<dbReference type="GO" id="GO:0005814">
    <property type="term" value="C:centriole"/>
    <property type="evidence" value="ECO:0007669"/>
    <property type="project" value="UniProtKB-SubCell"/>
</dbReference>
<proteinExistence type="inferred from homology"/>
<evidence type="ECO:0000256" key="5">
    <source>
        <dbReference type="ARBA" id="ARBA00022701"/>
    </source>
</evidence>
<keyword evidence="7 9" id="KW-0175">Coiled coil</keyword>
<feature type="region of interest" description="Disordered" evidence="10">
    <location>
        <begin position="1098"/>
        <end position="1122"/>
    </location>
</feature>
<feature type="coiled-coil region" evidence="9">
    <location>
        <begin position="1037"/>
        <end position="1086"/>
    </location>
</feature>
<protein>
    <recommendedName>
        <fullName evidence="3">Centrosomal protein of 162 kDa</fullName>
    </recommendedName>
</protein>
<feature type="coiled-coil region" evidence="9">
    <location>
        <begin position="787"/>
        <end position="999"/>
    </location>
</feature>
<evidence type="ECO:0000256" key="6">
    <source>
        <dbReference type="ARBA" id="ARBA00022794"/>
    </source>
</evidence>
<keyword evidence="8" id="KW-0206">Cytoskeleton</keyword>
<keyword evidence="5" id="KW-0493">Microtubule</keyword>
<feature type="compositionally biased region" description="Polar residues" evidence="10">
    <location>
        <begin position="611"/>
        <end position="624"/>
    </location>
</feature>
<dbReference type="PANTHER" id="PTHR34031">
    <property type="entry name" value="CENTROSOMAL PROTEIN OF 162 KDA"/>
    <property type="match status" value="1"/>
</dbReference>
<keyword evidence="6" id="KW-0970">Cilium biogenesis/degradation</keyword>
<feature type="compositionally biased region" description="Polar residues" evidence="10">
    <location>
        <begin position="658"/>
        <end position="672"/>
    </location>
</feature>
<dbReference type="GO" id="GO:0005879">
    <property type="term" value="C:axonemal microtubule"/>
    <property type="evidence" value="ECO:0007669"/>
    <property type="project" value="TreeGrafter"/>
</dbReference>
<keyword evidence="12" id="KW-1185">Reference proteome</keyword>
<evidence type="ECO:0000256" key="8">
    <source>
        <dbReference type="ARBA" id="ARBA00023212"/>
    </source>
</evidence>
<evidence type="ECO:0000256" key="3">
    <source>
        <dbReference type="ARBA" id="ARBA00021406"/>
    </source>
</evidence>
<dbReference type="GO" id="GO:0060271">
    <property type="term" value="P:cilium assembly"/>
    <property type="evidence" value="ECO:0007669"/>
    <property type="project" value="TreeGrafter"/>
</dbReference>
<feature type="region of interest" description="Disordered" evidence="10">
    <location>
        <begin position="546"/>
        <end position="624"/>
    </location>
</feature>
<comment type="similarity">
    <text evidence="2">Belongs to the CEP162 family.</text>
</comment>
<reference evidence="11" key="1">
    <citation type="submission" date="2023-08" db="EMBL/GenBank/DDBJ databases">
        <title>Pelteobagrus vachellii genome.</title>
        <authorList>
            <person name="Liu H."/>
        </authorList>
    </citation>
    <scope>NUCLEOTIDE SEQUENCE</scope>
    <source>
        <strain evidence="11">PRFRI_2022a</strain>
        <tissue evidence="11">Muscle</tissue>
    </source>
</reference>
<evidence type="ECO:0000313" key="12">
    <source>
        <dbReference type="Proteomes" id="UP001187315"/>
    </source>
</evidence>
<dbReference type="GO" id="GO:0034451">
    <property type="term" value="C:centriolar satellite"/>
    <property type="evidence" value="ECO:0007669"/>
    <property type="project" value="TreeGrafter"/>
</dbReference>
<evidence type="ECO:0000256" key="1">
    <source>
        <dbReference type="ARBA" id="ARBA00004114"/>
    </source>
</evidence>